<comment type="similarity">
    <text evidence="2">Belongs to the transketolase family.</text>
</comment>
<reference evidence="5 6" key="1">
    <citation type="submission" date="2014-10" db="EMBL/GenBank/DDBJ databases">
        <title>Genome sequence of Erwinia typographi M043b.</title>
        <authorList>
            <person name="Chan K.-G."/>
            <person name="Tan W.-S."/>
        </authorList>
    </citation>
    <scope>NUCLEOTIDE SEQUENCE [LARGE SCALE GENOMIC DNA]</scope>
    <source>
        <strain evidence="5 6">M043b</strain>
    </source>
</reference>
<evidence type="ECO:0000256" key="2">
    <source>
        <dbReference type="ARBA" id="ARBA00007131"/>
    </source>
</evidence>
<dbReference type="STRING" id="371042.NG99_06715"/>
<dbReference type="InterPro" id="IPR009014">
    <property type="entry name" value="Transketo_C/PFOR_II"/>
</dbReference>
<dbReference type="InterPro" id="IPR005475">
    <property type="entry name" value="Transketolase-like_Pyr-bd"/>
</dbReference>
<dbReference type="Pfam" id="PF02779">
    <property type="entry name" value="Transket_pyr"/>
    <property type="match status" value="1"/>
</dbReference>
<keyword evidence="3" id="KW-0786">Thiamine pyrophosphate</keyword>
<dbReference type="CDD" id="cd07033">
    <property type="entry name" value="TPP_PYR_DXS_TK_like"/>
    <property type="match status" value="1"/>
</dbReference>
<dbReference type="SUPFAM" id="SSF52518">
    <property type="entry name" value="Thiamin diphosphate-binding fold (THDP-binding)"/>
    <property type="match status" value="1"/>
</dbReference>
<dbReference type="FunFam" id="3.40.50.970:FF:000129">
    <property type="entry name" value="Transketolase"/>
    <property type="match status" value="1"/>
</dbReference>
<name>A0A0A4AAM7_9GAMM</name>
<dbReference type="InterPro" id="IPR033248">
    <property type="entry name" value="Transketolase_C"/>
</dbReference>
<evidence type="ECO:0000313" key="6">
    <source>
        <dbReference type="Proteomes" id="UP000030351"/>
    </source>
</evidence>
<dbReference type="SMART" id="SM00861">
    <property type="entry name" value="Transket_pyr"/>
    <property type="match status" value="1"/>
</dbReference>
<evidence type="ECO:0000256" key="1">
    <source>
        <dbReference type="ARBA" id="ARBA00001964"/>
    </source>
</evidence>
<sequence>MQDLRDAVIATLVDEQNKGANLSVMVADSTSTSKIAPFEKAFPDRVINVGIAEQNMVGMAAGMALSGRTVFTANAAPFLFARSNEQVKNDICYTETNVKMLGLNAGFAYGPLGATHHCTNDIAIARTFGNLQVFAPADAIQASAIARYAIQHRGPVYIRMDSDKVPLLHNEDYQFVPGKPEVLQQGKETVVFCLGTLAHEALAAKDDSITVVSLPSLWPLDEAAVVKLISDHRQVITMEEHSLSGGLGSIIGEILLKHALRQRFTALGIPAWEFTHSSSRAALRSQFRIDAEGLRTTLQHVVAAA</sequence>
<dbReference type="EMBL" id="JRUQ01000024">
    <property type="protein sequence ID" value="KGT94868.1"/>
    <property type="molecule type" value="Genomic_DNA"/>
</dbReference>
<evidence type="ECO:0000313" key="5">
    <source>
        <dbReference type="EMBL" id="KGT94868.1"/>
    </source>
</evidence>
<dbReference type="eggNOG" id="COG3958">
    <property type="taxonomic scope" value="Bacteria"/>
</dbReference>
<dbReference type="Gene3D" id="3.40.50.970">
    <property type="match status" value="1"/>
</dbReference>
<accession>A0A0A4AAM7</accession>
<keyword evidence="6" id="KW-1185">Reference proteome</keyword>
<evidence type="ECO:0000259" key="4">
    <source>
        <dbReference type="SMART" id="SM00861"/>
    </source>
</evidence>
<comment type="caution">
    <text evidence="5">The sequence shown here is derived from an EMBL/GenBank/DDBJ whole genome shotgun (WGS) entry which is preliminary data.</text>
</comment>
<dbReference type="AlphaFoldDB" id="A0A0A4AAM7"/>
<dbReference type="OrthoDB" id="8732661at2"/>
<dbReference type="InterPro" id="IPR051157">
    <property type="entry name" value="PDH/Transketolase"/>
</dbReference>
<dbReference type="PANTHER" id="PTHR43825">
    <property type="entry name" value="PYRUVATE DEHYDROGENASE E1 COMPONENT"/>
    <property type="match status" value="1"/>
</dbReference>
<feature type="domain" description="Transketolase-like pyrimidine-binding" evidence="4">
    <location>
        <begin position="2"/>
        <end position="167"/>
    </location>
</feature>
<dbReference type="InterPro" id="IPR029061">
    <property type="entry name" value="THDP-binding"/>
</dbReference>
<evidence type="ECO:0000256" key="3">
    <source>
        <dbReference type="ARBA" id="ARBA00023052"/>
    </source>
</evidence>
<dbReference type="Gene3D" id="3.40.50.920">
    <property type="match status" value="1"/>
</dbReference>
<dbReference type="Pfam" id="PF02780">
    <property type="entry name" value="Transketolase_C"/>
    <property type="match status" value="1"/>
</dbReference>
<protein>
    <submittedName>
        <fullName evidence="5">Transketolase</fullName>
    </submittedName>
</protein>
<dbReference type="PANTHER" id="PTHR43825:SF1">
    <property type="entry name" value="TRANSKETOLASE-LIKE PYRIMIDINE-BINDING DOMAIN-CONTAINING PROTEIN"/>
    <property type="match status" value="1"/>
</dbReference>
<dbReference type="Proteomes" id="UP000030351">
    <property type="component" value="Unassembled WGS sequence"/>
</dbReference>
<organism evidence="5 6">
    <name type="scientific">Erwinia typographi</name>
    <dbReference type="NCBI Taxonomy" id="371042"/>
    <lineage>
        <taxon>Bacteria</taxon>
        <taxon>Pseudomonadati</taxon>
        <taxon>Pseudomonadota</taxon>
        <taxon>Gammaproteobacteria</taxon>
        <taxon>Enterobacterales</taxon>
        <taxon>Erwiniaceae</taxon>
        <taxon>Erwinia</taxon>
    </lineage>
</organism>
<proteinExistence type="inferred from homology"/>
<dbReference type="SUPFAM" id="SSF52922">
    <property type="entry name" value="TK C-terminal domain-like"/>
    <property type="match status" value="1"/>
</dbReference>
<comment type="cofactor">
    <cofactor evidence="1">
        <name>thiamine diphosphate</name>
        <dbReference type="ChEBI" id="CHEBI:58937"/>
    </cofactor>
</comment>
<gene>
    <name evidence="5" type="ORF">NG99_06715</name>
</gene>